<evidence type="ECO:0000313" key="1">
    <source>
        <dbReference type="EMBL" id="PPQ79944.1"/>
    </source>
</evidence>
<dbReference type="Pfam" id="PF11326">
    <property type="entry name" value="PANTS-like"/>
    <property type="match status" value="1"/>
</dbReference>
<proteinExistence type="predicted"/>
<protein>
    <submittedName>
        <fullName evidence="1">Uncharacterized protein</fullName>
    </submittedName>
</protein>
<dbReference type="AlphaFoldDB" id="A0A409WN64"/>
<dbReference type="OrthoDB" id="2017405at2759"/>
<gene>
    <name evidence="1" type="ORF">CVT25_003016</name>
</gene>
<dbReference type="InterPro" id="IPR021475">
    <property type="entry name" value="Pants/Emi1-like"/>
</dbReference>
<name>A0A409WN64_PSICY</name>
<evidence type="ECO:0000313" key="2">
    <source>
        <dbReference type="Proteomes" id="UP000283269"/>
    </source>
</evidence>
<dbReference type="InParanoid" id="A0A409WN64"/>
<accession>A0A409WN64</accession>
<organism evidence="1 2">
    <name type="scientific">Psilocybe cyanescens</name>
    <dbReference type="NCBI Taxonomy" id="93625"/>
    <lineage>
        <taxon>Eukaryota</taxon>
        <taxon>Fungi</taxon>
        <taxon>Dikarya</taxon>
        <taxon>Basidiomycota</taxon>
        <taxon>Agaricomycotina</taxon>
        <taxon>Agaricomycetes</taxon>
        <taxon>Agaricomycetidae</taxon>
        <taxon>Agaricales</taxon>
        <taxon>Agaricineae</taxon>
        <taxon>Strophariaceae</taxon>
        <taxon>Psilocybe</taxon>
    </lineage>
</organism>
<reference evidence="1 2" key="1">
    <citation type="journal article" date="2018" name="Evol. Lett.">
        <title>Horizontal gene cluster transfer increased hallucinogenic mushroom diversity.</title>
        <authorList>
            <person name="Reynolds H.T."/>
            <person name="Vijayakumar V."/>
            <person name="Gluck-Thaler E."/>
            <person name="Korotkin H.B."/>
            <person name="Matheny P.B."/>
            <person name="Slot J.C."/>
        </authorList>
    </citation>
    <scope>NUCLEOTIDE SEQUENCE [LARGE SCALE GENOMIC DNA]</scope>
    <source>
        <strain evidence="1 2">2631</strain>
    </source>
</reference>
<keyword evidence="2" id="KW-1185">Reference proteome</keyword>
<dbReference type="Proteomes" id="UP000283269">
    <property type="component" value="Unassembled WGS sequence"/>
</dbReference>
<dbReference type="STRING" id="93625.A0A409WN64"/>
<sequence length="132" mass="15630">MSKPDFKTVVKQEEDRLRLLHPTPADVPGCVSVFDDYLGCSGTKILCIYGVSRVQSQSSCEQKFQEFKFCLSLKTMHPEEQREAWIRRRAEWWANRRLTKSSEDVWDMREQPLENFPKRITEDLMRESQVQT</sequence>
<comment type="caution">
    <text evidence="1">The sequence shown here is derived from an EMBL/GenBank/DDBJ whole genome shotgun (WGS) entry which is preliminary data.</text>
</comment>
<dbReference type="EMBL" id="NHYD01003356">
    <property type="protein sequence ID" value="PPQ79944.1"/>
    <property type="molecule type" value="Genomic_DNA"/>
</dbReference>